<accession>A0A8R2F8P7</accession>
<dbReference type="InterPro" id="IPR050897">
    <property type="entry name" value="SMAUG/VTS1_RNA-bind"/>
</dbReference>
<dbReference type="Proteomes" id="UP000007819">
    <property type="component" value="Chromosome A2"/>
</dbReference>
<evidence type="ECO:0000313" key="3">
    <source>
        <dbReference type="EnsemblMetazoa" id="XP_008183775.2"/>
    </source>
</evidence>
<dbReference type="InterPro" id="IPR013761">
    <property type="entry name" value="SAM/pointed_sf"/>
</dbReference>
<reference evidence="4" key="1">
    <citation type="submission" date="2010-06" db="EMBL/GenBank/DDBJ databases">
        <authorList>
            <person name="Jiang H."/>
            <person name="Abraham K."/>
            <person name="Ali S."/>
            <person name="Alsbrooks S.L."/>
            <person name="Anim B.N."/>
            <person name="Anosike U.S."/>
            <person name="Attaway T."/>
            <person name="Bandaranaike D.P."/>
            <person name="Battles P.K."/>
            <person name="Bell S.N."/>
            <person name="Bell A.V."/>
            <person name="Beltran B."/>
            <person name="Bickham C."/>
            <person name="Bustamante Y."/>
            <person name="Caleb T."/>
            <person name="Canada A."/>
            <person name="Cardenas V."/>
            <person name="Carter K."/>
            <person name="Chacko J."/>
            <person name="Chandrabose M.N."/>
            <person name="Chavez D."/>
            <person name="Chavez A."/>
            <person name="Chen L."/>
            <person name="Chu H.-S."/>
            <person name="Claassen K.J."/>
            <person name="Cockrell R."/>
            <person name="Collins M."/>
            <person name="Cooper J.A."/>
            <person name="Cree A."/>
            <person name="Curry S.M."/>
            <person name="Da Y."/>
            <person name="Dao M.D."/>
            <person name="Das B."/>
            <person name="Davila M.-L."/>
            <person name="Davy-Carroll L."/>
            <person name="Denson S."/>
            <person name="Dinh H."/>
            <person name="Ebong V.E."/>
            <person name="Edwards J.R."/>
            <person name="Egan A."/>
            <person name="El-Daye J."/>
            <person name="Escobedo L."/>
            <person name="Fernandez S."/>
            <person name="Fernando P.R."/>
            <person name="Flagg N."/>
            <person name="Forbes L.D."/>
            <person name="Fowler R.G."/>
            <person name="Fu Q."/>
            <person name="Gabisi R.A."/>
            <person name="Ganer J."/>
            <person name="Garbino Pronczuk A."/>
            <person name="Garcia R.M."/>
            <person name="Garner T."/>
            <person name="Garrett T.E."/>
            <person name="Gonzalez D.A."/>
            <person name="Hamid H."/>
            <person name="Hawkins E.S."/>
            <person name="Hirani K."/>
            <person name="Hogues M.E."/>
            <person name="Hollins B."/>
            <person name="Hsiao C.-H."/>
            <person name="Jabil R."/>
            <person name="James M.L."/>
            <person name="Jhangiani S.N."/>
            <person name="Johnson B."/>
            <person name="Johnson Q."/>
            <person name="Joshi V."/>
            <person name="Kalu J.B."/>
            <person name="Kam C."/>
            <person name="Kashfia A."/>
            <person name="Keebler J."/>
            <person name="Kisamo H."/>
            <person name="Kovar C.L."/>
            <person name="Lago L.A."/>
            <person name="Lai C.-Y."/>
            <person name="Laidlaw J."/>
            <person name="Lara F."/>
            <person name="Le T.-K."/>
            <person name="Lee S.L."/>
            <person name="Legall F.H."/>
            <person name="Lemon S.J."/>
            <person name="Lewis L.R."/>
            <person name="Li B."/>
            <person name="Liu Y."/>
            <person name="Liu Y.-S."/>
            <person name="Lopez J."/>
            <person name="Lozado R.J."/>
            <person name="Lu J."/>
            <person name="Madu R.C."/>
            <person name="Maheshwari M."/>
            <person name="Maheshwari R."/>
            <person name="Malloy K."/>
            <person name="Martinez E."/>
            <person name="Mathew T."/>
            <person name="Mercado I.C."/>
            <person name="Mercado C."/>
            <person name="Meyer B."/>
            <person name="Montgomery K."/>
            <person name="Morgan M.B."/>
            <person name="Munidasa M."/>
            <person name="Nazareth L.V."/>
            <person name="Nelson J."/>
            <person name="Ng B.M."/>
            <person name="Nguyen N.B."/>
            <person name="Nguyen P.Q."/>
            <person name="Nguyen T."/>
            <person name="Obregon M."/>
            <person name="Okwuonu G.O."/>
            <person name="Onwere C.G."/>
            <person name="Orozco G."/>
            <person name="Parra A."/>
            <person name="Patel S."/>
            <person name="Patil S."/>
            <person name="Perez A."/>
            <person name="Perez Y."/>
            <person name="Pham C."/>
            <person name="Primus E.L."/>
            <person name="Pu L.-L."/>
            <person name="Puazo M."/>
            <person name="Qin X."/>
            <person name="Quiroz J.B."/>
            <person name="Reese J."/>
            <person name="Richards S."/>
            <person name="Rives C.M."/>
            <person name="Robberts R."/>
            <person name="Ruiz S.J."/>
            <person name="Ruiz M.J."/>
            <person name="Santibanez J."/>
            <person name="Schneider B.W."/>
            <person name="Sisson I."/>
            <person name="Smith M."/>
            <person name="Sodergren E."/>
            <person name="Song X.-Z."/>
            <person name="Song B.B."/>
            <person name="Summersgill H."/>
            <person name="Thelus R."/>
            <person name="Thornton R.D."/>
            <person name="Trejos Z.Y."/>
            <person name="Usmani K."/>
            <person name="Vattathil S."/>
            <person name="Villasana D."/>
            <person name="Walker D.L."/>
            <person name="Wang S."/>
            <person name="Wang K."/>
            <person name="White C.S."/>
            <person name="Williams A.C."/>
            <person name="Williamson J."/>
            <person name="Wilson K."/>
            <person name="Woghiren I.O."/>
            <person name="Woodworth J.R."/>
            <person name="Worley K.C."/>
            <person name="Wright R.A."/>
            <person name="Wu W."/>
            <person name="Young L."/>
            <person name="Zhang L."/>
            <person name="Zhang J."/>
            <person name="Zhu Y."/>
            <person name="Muzny D.M."/>
            <person name="Weinstock G."/>
            <person name="Gibbs R.A."/>
        </authorList>
    </citation>
    <scope>NUCLEOTIDE SEQUENCE [LARGE SCALE GENOMIC DNA]</scope>
    <source>
        <strain evidence="4">LSR1</strain>
    </source>
</reference>
<evidence type="ECO:0000313" key="4">
    <source>
        <dbReference type="Proteomes" id="UP000007819"/>
    </source>
</evidence>
<keyword evidence="4" id="KW-1185">Reference proteome</keyword>
<dbReference type="PANTHER" id="PTHR12515">
    <property type="entry name" value="STERILE ALPHA MOTIF DOMAIN CONTAINING PROTEIN 4-RELATED"/>
    <property type="match status" value="1"/>
</dbReference>
<dbReference type="GO" id="GO:0003729">
    <property type="term" value="F:mRNA binding"/>
    <property type="evidence" value="ECO:0007669"/>
    <property type="project" value="TreeGrafter"/>
</dbReference>
<evidence type="ECO:0000256" key="2">
    <source>
        <dbReference type="ARBA" id="ARBA00022490"/>
    </source>
</evidence>
<dbReference type="PANTHER" id="PTHR12515:SF5">
    <property type="entry name" value="PROTEIN SMAUG"/>
    <property type="match status" value="1"/>
</dbReference>
<dbReference type="GeneID" id="100571360"/>
<reference evidence="3" key="2">
    <citation type="submission" date="2022-06" db="UniProtKB">
        <authorList>
            <consortium name="EnsemblMetazoa"/>
        </authorList>
    </citation>
    <scope>IDENTIFICATION</scope>
</reference>
<dbReference type="GO" id="GO:0000932">
    <property type="term" value="C:P-body"/>
    <property type="evidence" value="ECO:0007669"/>
    <property type="project" value="TreeGrafter"/>
</dbReference>
<proteinExistence type="predicted"/>
<sequence length="435" mass="50839">MDEMKQLAEALMQCKSFKERQERLSESLDHLSFNYPDLYTVLYREMKKRELDSNDPSKITKWLNNQSSKSFVRLHEALMLVKNNNIMAKEEYMYNLRRMLNQTIENGTNIQIAVKICNLIEKSPNLTIIHKNLKHLIRQVNQLNNSERHMPTETLTGNFWPSYFRPPPINHFQPFNVRPAQQPNTSVWPNILQPTNLNSAPAGLPHFRMECFGYNHLEMIAKTNRATTLGDPQSLDDLTILNQEMDGAVAKWLHYLKLHKYQWFFNSLSYLEIEFIDEDNIDDFIAKVNKNSITKGAQKKICLSTKTLRDRTQKLNNLLLALDLEVTPNELCEYMSYMRDLLHYPIPNKNCVVGDQLQQDIVLVMEKLLNQLLEKLGKIRSLAAQSLLGMSINKYLECTLLIIGNQTFMKQQIDETLMFAETLKCRVHRIPRNFN</sequence>
<dbReference type="Gene3D" id="1.10.150.50">
    <property type="entry name" value="Transcription Factor, Ets-1"/>
    <property type="match status" value="1"/>
</dbReference>
<dbReference type="RefSeq" id="XP_008183775.2">
    <property type="nucleotide sequence ID" value="XM_008185553.3"/>
</dbReference>
<dbReference type="KEGG" id="api:100571360"/>
<protein>
    <submittedName>
        <fullName evidence="3">Uncharacterized protein</fullName>
    </submittedName>
</protein>
<evidence type="ECO:0000256" key="1">
    <source>
        <dbReference type="ARBA" id="ARBA00004496"/>
    </source>
</evidence>
<organism evidence="3 4">
    <name type="scientific">Acyrthosiphon pisum</name>
    <name type="common">Pea aphid</name>
    <dbReference type="NCBI Taxonomy" id="7029"/>
    <lineage>
        <taxon>Eukaryota</taxon>
        <taxon>Metazoa</taxon>
        <taxon>Ecdysozoa</taxon>
        <taxon>Arthropoda</taxon>
        <taxon>Hexapoda</taxon>
        <taxon>Insecta</taxon>
        <taxon>Pterygota</taxon>
        <taxon>Neoptera</taxon>
        <taxon>Paraneoptera</taxon>
        <taxon>Hemiptera</taxon>
        <taxon>Sternorrhyncha</taxon>
        <taxon>Aphidomorpha</taxon>
        <taxon>Aphidoidea</taxon>
        <taxon>Aphididae</taxon>
        <taxon>Macrosiphini</taxon>
        <taxon>Acyrthosiphon</taxon>
    </lineage>
</organism>
<dbReference type="AlphaFoldDB" id="A0A8R2F8P7"/>
<name>A0A8R2F8P7_ACYPI</name>
<dbReference type="GO" id="GO:0000289">
    <property type="term" value="P:nuclear-transcribed mRNA poly(A) tail shortening"/>
    <property type="evidence" value="ECO:0007669"/>
    <property type="project" value="TreeGrafter"/>
</dbReference>
<keyword evidence="2" id="KW-0963">Cytoplasm</keyword>
<dbReference type="OrthoDB" id="2155283at2759"/>
<comment type="subcellular location">
    <subcellularLocation>
        <location evidence="1">Cytoplasm</location>
    </subcellularLocation>
</comment>
<dbReference type="EnsemblMetazoa" id="XM_008185553.3">
    <property type="protein sequence ID" value="XP_008183775.2"/>
    <property type="gene ID" value="LOC100571360"/>
</dbReference>